<organism evidence="1 2">
    <name type="scientific">Acorus gramineus</name>
    <name type="common">Dwarf sweet flag</name>
    <dbReference type="NCBI Taxonomy" id="55184"/>
    <lineage>
        <taxon>Eukaryota</taxon>
        <taxon>Viridiplantae</taxon>
        <taxon>Streptophyta</taxon>
        <taxon>Embryophyta</taxon>
        <taxon>Tracheophyta</taxon>
        <taxon>Spermatophyta</taxon>
        <taxon>Magnoliopsida</taxon>
        <taxon>Liliopsida</taxon>
        <taxon>Acoraceae</taxon>
        <taxon>Acorus</taxon>
    </lineage>
</organism>
<comment type="caution">
    <text evidence="1">The sequence shown here is derived from an EMBL/GenBank/DDBJ whole genome shotgun (WGS) entry which is preliminary data.</text>
</comment>
<proteinExistence type="predicted"/>
<reference evidence="1" key="2">
    <citation type="submission" date="2023-06" db="EMBL/GenBank/DDBJ databases">
        <authorList>
            <person name="Ma L."/>
            <person name="Liu K.-W."/>
            <person name="Li Z."/>
            <person name="Hsiao Y.-Y."/>
            <person name="Qi Y."/>
            <person name="Fu T."/>
            <person name="Tang G."/>
            <person name="Zhang D."/>
            <person name="Sun W.-H."/>
            <person name="Liu D.-K."/>
            <person name="Li Y."/>
            <person name="Chen G.-Z."/>
            <person name="Liu X.-D."/>
            <person name="Liao X.-Y."/>
            <person name="Jiang Y.-T."/>
            <person name="Yu X."/>
            <person name="Hao Y."/>
            <person name="Huang J."/>
            <person name="Zhao X.-W."/>
            <person name="Ke S."/>
            <person name="Chen Y.-Y."/>
            <person name="Wu W.-L."/>
            <person name="Hsu J.-L."/>
            <person name="Lin Y.-F."/>
            <person name="Huang M.-D."/>
            <person name="Li C.-Y."/>
            <person name="Huang L."/>
            <person name="Wang Z.-W."/>
            <person name="Zhao X."/>
            <person name="Zhong W.-Y."/>
            <person name="Peng D.-H."/>
            <person name="Ahmad S."/>
            <person name="Lan S."/>
            <person name="Zhang J.-S."/>
            <person name="Tsai W.-C."/>
            <person name="Van De Peer Y."/>
            <person name="Liu Z.-J."/>
        </authorList>
    </citation>
    <scope>NUCLEOTIDE SEQUENCE</scope>
    <source>
        <strain evidence="1">SCP</strain>
        <tissue evidence="1">Leaves</tissue>
    </source>
</reference>
<evidence type="ECO:0000313" key="2">
    <source>
        <dbReference type="Proteomes" id="UP001179952"/>
    </source>
</evidence>
<dbReference type="PANTHER" id="PTHR31656">
    <property type="entry name" value="ROOT CAP DOMAIN-CONTAINING PROTEIN"/>
    <property type="match status" value="1"/>
</dbReference>
<dbReference type="AlphaFoldDB" id="A0AAV9AIT6"/>
<protein>
    <submittedName>
        <fullName evidence="1">Uncharacterized protein</fullName>
    </submittedName>
</protein>
<evidence type="ECO:0000313" key="1">
    <source>
        <dbReference type="EMBL" id="KAK1264048.1"/>
    </source>
</evidence>
<accession>A0AAV9AIT6</accession>
<sequence>MCKNKLYPYYLHKKWACPASCPRSCVADCNLCKPVCTGDKPGGVCQDPRFVGGDGITFFFHGRNQDFCLVSDSDIHINGHFIGANMTRDFT</sequence>
<keyword evidence="2" id="KW-1185">Reference proteome</keyword>
<dbReference type="EMBL" id="JAUJYN010000009">
    <property type="protein sequence ID" value="KAK1264048.1"/>
    <property type="molecule type" value="Genomic_DNA"/>
</dbReference>
<gene>
    <name evidence="1" type="ORF">QJS04_geneDACA008442</name>
</gene>
<dbReference type="Proteomes" id="UP001179952">
    <property type="component" value="Unassembled WGS sequence"/>
</dbReference>
<name>A0AAV9AIT6_ACOGR</name>
<reference evidence="1" key="1">
    <citation type="journal article" date="2023" name="Nat. Commun.">
        <title>Diploid and tetraploid genomes of Acorus and the evolution of monocots.</title>
        <authorList>
            <person name="Ma L."/>
            <person name="Liu K.W."/>
            <person name="Li Z."/>
            <person name="Hsiao Y.Y."/>
            <person name="Qi Y."/>
            <person name="Fu T."/>
            <person name="Tang G.D."/>
            <person name="Zhang D."/>
            <person name="Sun W.H."/>
            <person name="Liu D.K."/>
            <person name="Li Y."/>
            <person name="Chen G.Z."/>
            <person name="Liu X.D."/>
            <person name="Liao X.Y."/>
            <person name="Jiang Y.T."/>
            <person name="Yu X."/>
            <person name="Hao Y."/>
            <person name="Huang J."/>
            <person name="Zhao X.W."/>
            <person name="Ke S."/>
            <person name="Chen Y.Y."/>
            <person name="Wu W.L."/>
            <person name="Hsu J.L."/>
            <person name="Lin Y.F."/>
            <person name="Huang M.D."/>
            <person name="Li C.Y."/>
            <person name="Huang L."/>
            <person name="Wang Z.W."/>
            <person name="Zhao X."/>
            <person name="Zhong W.Y."/>
            <person name="Peng D.H."/>
            <person name="Ahmad S."/>
            <person name="Lan S."/>
            <person name="Zhang J.S."/>
            <person name="Tsai W.C."/>
            <person name="Van de Peer Y."/>
            <person name="Liu Z.J."/>
        </authorList>
    </citation>
    <scope>NUCLEOTIDE SEQUENCE</scope>
    <source>
        <strain evidence="1">SCP</strain>
    </source>
</reference>